<dbReference type="PANTHER" id="PTHR13800:SF12">
    <property type="entry name" value="TRANSIENT RECEPTOR POTENTIAL CATION CHANNEL SUBFAMILY M MEMBER-LIKE 2"/>
    <property type="match status" value="1"/>
</dbReference>
<evidence type="ECO:0000313" key="3">
    <source>
        <dbReference type="Proteomes" id="UP000005408"/>
    </source>
</evidence>
<evidence type="ECO:0000313" key="2">
    <source>
        <dbReference type="EnsemblMetazoa" id="G7176.1:cds"/>
    </source>
</evidence>
<proteinExistence type="predicted"/>
<dbReference type="GO" id="GO:0099604">
    <property type="term" value="F:ligand-gated calcium channel activity"/>
    <property type="evidence" value="ECO:0007669"/>
    <property type="project" value="TreeGrafter"/>
</dbReference>
<dbReference type="Proteomes" id="UP000005408">
    <property type="component" value="Unassembled WGS sequence"/>
</dbReference>
<organism evidence="2 3">
    <name type="scientific">Magallana gigas</name>
    <name type="common">Pacific oyster</name>
    <name type="synonym">Crassostrea gigas</name>
    <dbReference type="NCBI Taxonomy" id="29159"/>
    <lineage>
        <taxon>Eukaryota</taxon>
        <taxon>Metazoa</taxon>
        <taxon>Spiralia</taxon>
        <taxon>Lophotrochozoa</taxon>
        <taxon>Mollusca</taxon>
        <taxon>Bivalvia</taxon>
        <taxon>Autobranchia</taxon>
        <taxon>Pteriomorphia</taxon>
        <taxon>Ostreida</taxon>
        <taxon>Ostreoidea</taxon>
        <taxon>Ostreidae</taxon>
        <taxon>Magallana</taxon>
    </lineage>
</organism>
<reference evidence="2" key="1">
    <citation type="submission" date="2022-08" db="UniProtKB">
        <authorList>
            <consortium name="EnsemblMetazoa"/>
        </authorList>
    </citation>
    <scope>IDENTIFICATION</scope>
    <source>
        <strain evidence="2">05x7-T-G4-1.051#20</strain>
    </source>
</reference>
<keyword evidence="3" id="KW-1185">Reference proteome</keyword>
<dbReference type="AlphaFoldDB" id="A0A8W8NIW9"/>
<dbReference type="PANTHER" id="PTHR13800">
    <property type="entry name" value="TRANSIENT RECEPTOR POTENTIAL CATION CHANNEL, SUBFAMILY M, MEMBER 6"/>
    <property type="match status" value="1"/>
</dbReference>
<sequence>MVFSVIGDSDSFVPRPWPKTVFQTALIEAAKSAGETWILFRGNDEGVSKIVKDAYRNYEDLHFETETISKDDHNRHVKLISIAREKNRNMSNEEQERSATHTCANTKGMQFLLEFEDFVSKKPLDYFGEDMNFNITTPITLIVCEGDIQTISHISKALRNQLPVIIMKGSGKATDVVLEYLEKYLS</sequence>
<protein>
    <recommendedName>
        <fullName evidence="1">TRPM SLOG domain-containing protein</fullName>
    </recommendedName>
</protein>
<dbReference type="InterPro" id="IPR041491">
    <property type="entry name" value="TRPM_SLOG"/>
</dbReference>
<feature type="domain" description="TRPM SLOG" evidence="1">
    <location>
        <begin position="1"/>
        <end position="184"/>
    </location>
</feature>
<dbReference type="Pfam" id="PF18139">
    <property type="entry name" value="LSDAT_euk"/>
    <property type="match status" value="1"/>
</dbReference>
<accession>A0A8W8NIW9</accession>
<evidence type="ECO:0000259" key="1">
    <source>
        <dbReference type="Pfam" id="PF18139"/>
    </source>
</evidence>
<dbReference type="InterPro" id="IPR050927">
    <property type="entry name" value="TRPM"/>
</dbReference>
<name>A0A8W8NIW9_MAGGI</name>
<dbReference type="GO" id="GO:0005886">
    <property type="term" value="C:plasma membrane"/>
    <property type="evidence" value="ECO:0007669"/>
    <property type="project" value="TreeGrafter"/>
</dbReference>
<dbReference type="EnsemblMetazoa" id="G7176.1">
    <property type="protein sequence ID" value="G7176.1:cds"/>
    <property type="gene ID" value="G7176"/>
</dbReference>